<protein>
    <submittedName>
        <fullName evidence="2">17093_t:CDS:1</fullName>
    </submittedName>
</protein>
<gene>
    <name evidence="2" type="ORF">FWILDA_LOCUS764</name>
</gene>
<proteinExistence type="predicted"/>
<evidence type="ECO:0000256" key="1">
    <source>
        <dbReference type="SAM" id="MobiDB-lite"/>
    </source>
</evidence>
<feature type="compositionally biased region" description="Low complexity" evidence="1">
    <location>
        <begin position="1"/>
        <end position="25"/>
    </location>
</feature>
<comment type="caution">
    <text evidence="2">The sequence shown here is derived from an EMBL/GenBank/DDBJ whole genome shotgun (WGS) entry which is preliminary data.</text>
</comment>
<keyword evidence="3" id="KW-1185">Reference proteome</keyword>
<dbReference type="EMBL" id="CAMKVN010000056">
    <property type="protein sequence ID" value="CAI2162835.1"/>
    <property type="molecule type" value="Genomic_DNA"/>
</dbReference>
<feature type="region of interest" description="Disordered" evidence="1">
    <location>
        <begin position="1"/>
        <end position="26"/>
    </location>
</feature>
<organism evidence="2 3">
    <name type="scientific">Funneliformis geosporum</name>
    <dbReference type="NCBI Taxonomy" id="1117311"/>
    <lineage>
        <taxon>Eukaryota</taxon>
        <taxon>Fungi</taxon>
        <taxon>Fungi incertae sedis</taxon>
        <taxon>Mucoromycota</taxon>
        <taxon>Glomeromycotina</taxon>
        <taxon>Glomeromycetes</taxon>
        <taxon>Glomerales</taxon>
        <taxon>Glomeraceae</taxon>
        <taxon>Funneliformis</taxon>
    </lineage>
</organism>
<evidence type="ECO:0000313" key="3">
    <source>
        <dbReference type="Proteomes" id="UP001153678"/>
    </source>
</evidence>
<name>A0A9W4SAL5_9GLOM</name>
<dbReference type="Proteomes" id="UP001153678">
    <property type="component" value="Unassembled WGS sequence"/>
</dbReference>
<dbReference type="AlphaFoldDB" id="A0A9W4SAL5"/>
<evidence type="ECO:0000313" key="2">
    <source>
        <dbReference type="EMBL" id="CAI2162835.1"/>
    </source>
</evidence>
<sequence length="57" mass="5289">MAIAAGGAVGDPAGAAAGSAAASSAMGGGGALGNLTKDLISGRDGFKNLLSYQIHSI</sequence>
<reference evidence="2" key="1">
    <citation type="submission" date="2022-08" db="EMBL/GenBank/DDBJ databases">
        <authorList>
            <person name="Kallberg Y."/>
            <person name="Tangrot J."/>
            <person name="Rosling A."/>
        </authorList>
    </citation>
    <scope>NUCLEOTIDE SEQUENCE</scope>
    <source>
        <strain evidence="2">Wild A</strain>
    </source>
</reference>
<accession>A0A9W4SAL5</accession>